<gene>
    <name evidence="1" type="ORF">L2E82_25433</name>
</gene>
<protein>
    <submittedName>
        <fullName evidence="1">Uncharacterized protein</fullName>
    </submittedName>
</protein>
<dbReference type="Proteomes" id="UP001055811">
    <property type="component" value="Linkage Group LG04"/>
</dbReference>
<sequence>MITAHVRTCLQFSPTFCLILSEKSITQATVATPHSRRCRFLPLIQTPFPSSISKPKLCHQFTLHLHFTHTHTHIKRLPYSI</sequence>
<evidence type="ECO:0000313" key="1">
    <source>
        <dbReference type="EMBL" id="KAI3753381.1"/>
    </source>
</evidence>
<name>A0ACB9E3S5_CICIN</name>
<reference evidence="2" key="1">
    <citation type="journal article" date="2022" name="Mol. Ecol. Resour.">
        <title>The genomes of chicory, endive, great burdock and yacon provide insights into Asteraceae palaeo-polyploidization history and plant inulin production.</title>
        <authorList>
            <person name="Fan W."/>
            <person name="Wang S."/>
            <person name="Wang H."/>
            <person name="Wang A."/>
            <person name="Jiang F."/>
            <person name="Liu H."/>
            <person name="Zhao H."/>
            <person name="Xu D."/>
            <person name="Zhang Y."/>
        </authorList>
    </citation>
    <scope>NUCLEOTIDE SEQUENCE [LARGE SCALE GENOMIC DNA]</scope>
    <source>
        <strain evidence="2">cv. Punajuju</strain>
    </source>
</reference>
<dbReference type="EMBL" id="CM042012">
    <property type="protein sequence ID" value="KAI3753381.1"/>
    <property type="molecule type" value="Genomic_DNA"/>
</dbReference>
<evidence type="ECO:0000313" key="2">
    <source>
        <dbReference type="Proteomes" id="UP001055811"/>
    </source>
</evidence>
<proteinExistence type="predicted"/>
<accession>A0ACB9E3S5</accession>
<comment type="caution">
    <text evidence="1">The sequence shown here is derived from an EMBL/GenBank/DDBJ whole genome shotgun (WGS) entry which is preliminary data.</text>
</comment>
<keyword evidence="2" id="KW-1185">Reference proteome</keyword>
<reference evidence="1 2" key="2">
    <citation type="journal article" date="2022" name="Mol. Ecol. Resour.">
        <title>The genomes of chicory, endive, great burdock and yacon provide insights into Asteraceae paleo-polyploidization history and plant inulin production.</title>
        <authorList>
            <person name="Fan W."/>
            <person name="Wang S."/>
            <person name="Wang H."/>
            <person name="Wang A."/>
            <person name="Jiang F."/>
            <person name="Liu H."/>
            <person name="Zhao H."/>
            <person name="Xu D."/>
            <person name="Zhang Y."/>
        </authorList>
    </citation>
    <scope>NUCLEOTIDE SEQUENCE [LARGE SCALE GENOMIC DNA]</scope>
    <source>
        <strain evidence="2">cv. Punajuju</strain>
        <tissue evidence="1">Leaves</tissue>
    </source>
</reference>
<organism evidence="1 2">
    <name type="scientific">Cichorium intybus</name>
    <name type="common">Chicory</name>
    <dbReference type="NCBI Taxonomy" id="13427"/>
    <lineage>
        <taxon>Eukaryota</taxon>
        <taxon>Viridiplantae</taxon>
        <taxon>Streptophyta</taxon>
        <taxon>Embryophyta</taxon>
        <taxon>Tracheophyta</taxon>
        <taxon>Spermatophyta</taxon>
        <taxon>Magnoliopsida</taxon>
        <taxon>eudicotyledons</taxon>
        <taxon>Gunneridae</taxon>
        <taxon>Pentapetalae</taxon>
        <taxon>asterids</taxon>
        <taxon>campanulids</taxon>
        <taxon>Asterales</taxon>
        <taxon>Asteraceae</taxon>
        <taxon>Cichorioideae</taxon>
        <taxon>Cichorieae</taxon>
        <taxon>Cichoriinae</taxon>
        <taxon>Cichorium</taxon>
    </lineage>
</organism>